<sequence>MRYDVRNNLEAAGVHAGTYEVNEINQLVAEAFPSRNTAIQTPGGIRTLNSPKDGCLTT</sequence>
<accession>L7CP87</accession>
<reference evidence="1 2" key="1">
    <citation type="journal article" date="2013" name="Mar. Genomics">
        <title>Expression of sulfatases in Rhodopirellula baltica and the diversity of sulfatases in the genus Rhodopirellula.</title>
        <authorList>
            <person name="Wegner C.E."/>
            <person name="Richter-Heitmann T."/>
            <person name="Klindworth A."/>
            <person name="Klockow C."/>
            <person name="Richter M."/>
            <person name="Achstetter T."/>
            <person name="Glockner F.O."/>
            <person name="Harder J."/>
        </authorList>
    </citation>
    <scope>NUCLEOTIDE SEQUENCE [LARGE SCALE GENOMIC DNA]</scope>
    <source>
        <strain evidence="1 2">SWK14</strain>
    </source>
</reference>
<protein>
    <submittedName>
        <fullName evidence="1">Uncharacterized protein</fullName>
    </submittedName>
</protein>
<dbReference type="AlphaFoldDB" id="L7CP87"/>
<name>L7CP87_RHOBT</name>
<evidence type="ECO:0000313" key="2">
    <source>
        <dbReference type="Proteomes" id="UP000010959"/>
    </source>
</evidence>
<gene>
    <name evidence="1" type="ORF">RBSWK_00580</name>
</gene>
<proteinExistence type="predicted"/>
<dbReference type="PATRIC" id="fig|993516.3.peg.630"/>
<evidence type="ECO:0000313" key="1">
    <source>
        <dbReference type="EMBL" id="ELP35447.1"/>
    </source>
</evidence>
<organism evidence="1 2">
    <name type="scientific">Rhodopirellula baltica SWK14</name>
    <dbReference type="NCBI Taxonomy" id="993516"/>
    <lineage>
        <taxon>Bacteria</taxon>
        <taxon>Pseudomonadati</taxon>
        <taxon>Planctomycetota</taxon>
        <taxon>Planctomycetia</taxon>
        <taxon>Pirellulales</taxon>
        <taxon>Pirellulaceae</taxon>
        <taxon>Rhodopirellula</taxon>
    </lineage>
</organism>
<comment type="caution">
    <text evidence="1">The sequence shown here is derived from an EMBL/GenBank/DDBJ whole genome shotgun (WGS) entry which is preliminary data.</text>
</comment>
<dbReference type="Proteomes" id="UP000010959">
    <property type="component" value="Unassembled WGS sequence"/>
</dbReference>
<dbReference type="EMBL" id="AMWG01000011">
    <property type="protein sequence ID" value="ELP35447.1"/>
    <property type="molecule type" value="Genomic_DNA"/>
</dbReference>